<dbReference type="NCBIfam" id="NF037995">
    <property type="entry name" value="TRAP_S1"/>
    <property type="match status" value="1"/>
</dbReference>
<dbReference type="Gene3D" id="3.40.190.170">
    <property type="entry name" value="Bacterial extracellular solute-binding protein, family 7"/>
    <property type="match status" value="1"/>
</dbReference>
<evidence type="ECO:0000256" key="1">
    <source>
        <dbReference type="ARBA" id="ARBA00022729"/>
    </source>
</evidence>
<dbReference type="CDD" id="cd13602">
    <property type="entry name" value="PBP2_TRAP_BpDctp6_7"/>
    <property type="match status" value="1"/>
</dbReference>
<gene>
    <name evidence="3" type="ORF">ACFOOG_12160</name>
</gene>
<evidence type="ECO:0000256" key="2">
    <source>
        <dbReference type="SAM" id="SignalP"/>
    </source>
</evidence>
<keyword evidence="1 2" id="KW-0732">Signal</keyword>
<name>A0ABV8A1T5_9GAMM</name>
<dbReference type="PANTHER" id="PTHR33376">
    <property type="match status" value="1"/>
</dbReference>
<sequence length="326" mass="34959">MKTTIHAVLAASVMATALTTTASAQTRWDLATGYGDGVHHTINIKQFAEDISNATNGALSITVHSGASLFPQGEIHRAVRTGQAQAGELFMANMGNSNPVFEIDNIPFLASDWDSARALWEVSRPAVEAHLASEGIRFLFAVPWPAQGIYSQTPINTIEDISGLRMRAYSPMTTELSMLLNASPTTVQTPEIPTAFSTGMINSMVTSPSTGVSSQAWDFVNHYTDVQAWIPKNMVFVNERAFNRLSADVQAAVLEAAAAAETRGWEMAIAEAETATQRLADEGMQISTPTAELRSALEAIGQEMGGTWAAKAGAEGISILEAYYSR</sequence>
<keyword evidence="4" id="KW-1185">Reference proteome</keyword>
<dbReference type="Proteomes" id="UP001595617">
    <property type="component" value="Unassembled WGS sequence"/>
</dbReference>
<dbReference type="PANTHER" id="PTHR33376:SF4">
    <property type="entry name" value="SIALIC ACID-BINDING PERIPLASMIC PROTEIN SIAP"/>
    <property type="match status" value="1"/>
</dbReference>
<feature type="signal peptide" evidence="2">
    <location>
        <begin position="1"/>
        <end position="24"/>
    </location>
</feature>
<protein>
    <submittedName>
        <fullName evidence="3">TRAP transporter substrate-binding protein</fullName>
    </submittedName>
</protein>
<dbReference type="RefSeq" id="WP_380696893.1">
    <property type="nucleotide sequence ID" value="NZ_JBHRYR010000003.1"/>
</dbReference>
<dbReference type="Pfam" id="PF03480">
    <property type="entry name" value="DctP"/>
    <property type="match status" value="1"/>
</dbReference>
<accession>A0ABV8A1T5</accession>
<dbReference type="InterPro" id="IPR038404">
    <property type="entry name" value="TRAP_DctP_sf"/>
</dbReference>
<evidence type="ECO:0000313" key="4">
    <source>
        <dbReference type="Proteomes" id="UP001595617"/>
    </source>
</evidence>
<evidence type="ECO:0000313" key="3">
    <source>
        <dbReference type="EMBL" id="MFC3853591.1"/>
    </source>
</evidence>
<dbReference type="EMBL" id="JBHRYR010000003">
    <property type="protein sequence ID" value="MFC3853591.1"/>
    <property type="molecule type" value="Genomic_DNA"/>
</dbReference>
<feature type="chain" id="PRO_5046752278" evidence="2">
    <location>
        <begin position="25"/>
        <end position="326"/>
    </location>
</feature>
<organism evidence="3 4">
    <name type="scientific">Saccharospirillum mangrovi</name>
    <dbReference type="NCBI Taxonomy" id="2161747"/>
    <lineage>
        <taxon>Bacteria</taxon>
        <taxon>Pseudomonadati</taxon>
        <taxon>Pseudomonadota</taxon>
        <taxon>Gammaproteobacteria</taxon>
        <taxon>Oceanospirillales</taxon>
        <taxon>Saccharospirillaceae</taxon>
        <taxon>Saccharospirillum</taxon>
    </lineage>
</organism>
<dbReference type="InterPro" id="IPR018389">
    <property type="entry name" value="DctP_fam"/>
</dbReference>
<reference evidence="4" key="1">
    <citation type="journal article" date="2019" name="Int. J. Syst. Evol. Microbiol.">
        <title>The Global Catalogue of Microorganisms (GCM) 10K type strain sequencing project: providing services to taxonomists for standard genome sequencing and annotation.</title>
        <authorList>
            <consortium name="The Broad Institute Genomics Platform"/>
            <consortium name="The Broad Institute Genome Sequencing Center for Infectious Disease"/>
            <person name="Wu L."/>
            <person name="Ma J."/>
        </authorList>
    </citation>
    <scope>NUCLEOTIDE SEQUENCE [LARGE SCALE GENOMIC DNA]</scope>
    <source>
        <strain evidence="4">IBRC 10765</strain>
    </source>
</reference>
<proteinExistence type="predicted"/>
<comment type="caution">
    <text evidence="3">The sequence shown here is derived from an EMBL/GenBank/DDBJ whole genome shotgun (WGS) entry which is preliminary data.</text>
</comment>